<proteinExistence type="predicted"/>
<comment type="caution">
    <text evidence="2">The sequence shown here is derived from an EMBL/GenBank/DDBJ whole genome shotgun (WGS) entry which is preliminary data.</text>
</comment>
<evidence type="ECO:0000313" key="3">
    <source>
        <dbReference type="Proteomes" id="UP000636800"/>
    </source>
</evidence>
<reference evidence="2 3" key="1">
    <citation type="journal article" date="2020" name="Nat. Food">
        <title>A phased Vanilla planifolia genome enables genetic improvement of flavour and production.</title>
        <authorList>
            <person name="Hasing T."/>
            <person name="Tang H."/>
            <person name="Brym M."/>
            <person name="Khazi F."/>
            <person name="Huang T."/>
            <person name="Chambers A.H."/>
        </authorList>
    </citation>
    <scope>NUCLEOTIDE SEQUENCE [LARGE SCALE GENOMIC DNA]</scope>
    <source>
        <tissue evidence="2">Leaf</tissue>
    </source>
</reference>
<protein>
    <submittedName>
        <fullName evidence="2">Uncharacterized protein</fullName>
    </submittedName>
</protein>
<feature type="region of interest" description="Disordered" evidence="1">
    <location>
        <begin position="35"/>
        <end position="55"/>
    </location>
</feature>
<sequence length="300" mass="33459">MELRLVAKYNPESPQIAHAGGGVAGAPSLVRAPKFRHSCRPRERCPPPPLPDREEQNRYRPIRRHSAPVDLLKPAALRERTHPPPYSLCSTKENKIRAPASRKSFRPFSILTWPIRPGMVDKAAHVLFALVGVWRKAAKPPEEDGIPVLSRWLRSAQRHGDIGRNSSSSARTVPLPLHGRTRCAIPLLVALRSPASCEGEGLAQFFSVSRHPNAVKPFNSILFSSHRQTLIQLLRLPRVSRRRRKKGSLKVPNGSLTGLRFNGGMGPKPGPRTILDKYPTRNKETWETGRIQVCCVTLAE</sequence>
<dbReference type="AlphaFoldDB" id="A0A835RA48"/>
<dbReference type="OrthoDB" id="1924787at2759"/>
<feature type="compositionally biased region" description="Basic and acidic residues" evidence="1">
    <location>
        <begin position="40"/>
        <end position="55"/>
    </location>
</feature>
<dbReference type="Proteomes" id="UP000636800">
    <property type="component" value="Unassembled WGS sequence"/>
</dbReference>
<evidence type="ECO:0000256" key="1">
    <source>
        <dbReference type="SAM" id="MobiDB-lite"/>
    </source>
</evidence>
<accession>A0A835RA48</accession>
<name>A0A835RA48_VANPL</name>
<gene>
    <name evidence="2" type="ORF">HPP92_009495</name>
</gene>
<evidence type="ECO:0000313" key="2">
    <source>
        <dbReference type="EMBL" id="KAG0485416.1"/>
    </source>
</evidence>
<organism evidence="2 3">
    <name type="scientific">Vanilla planifolia</name>
    <name type="common">Vanilla</name>
    <dbReference type="NCBI Taxonomy" id="51239"/>
    <lineage>
        <taxon>Eukaryota</taxon>
        <taxon>Viridiplantae</taxon>
        <taxon>Streptophyta</taxon>
        <taxon>Embryophyta</taxon>
        <taxon>Tracheophyta</taxon>
        <taxon>Spermatophyta</taxon>
        <taxon>Magnoliopsida</taxon>
        <taxon>Liliopsida</taxon>
        <taxon>Asparagales</taxon>
        <taxon>Orchidaceae</taxon>
        <taxon>Vanilloideae</taxon>
        <taxon>Vanilleae</taxon>
        <taxon>Vanilla</taxon>
    </lineage>
</organism>
<keyword evidence="3" id="KW-1185">Reference proteome</keyword>
<feature type="region of interest" description="Disordered" evidence="1">
    <location>
        <begin position="242"/>
        <end position="277"/>
    </location>
</feature>
<dbReference type="EMBL" id="JADCNL010000004">
    <property type="protein sequence ID" value="KAG0485416.1"/>
    <property type="molecule type" value="Genomic_DNA"/>
</dbReference>